<sequence>MAVKSKPDLDQLIPTSSPDDLLLKPKTPAVIGTSLPGASPTEITKIKYSSILPSDVWKQLHQLSFWDRKDLSVIIEAALIEYFKEHPDAQRELPEEEKRRRRLL</sequence>
<evidence type="ECO:0000313" key="1">
    <source>
        <dbReference type="EMBL" id="GGF27989.1"/>
    </source>
</evidence>
<protein>
    <recommendedName>
        <fullName evidence="3">CopG family transcriptional regulator</fullName>
    </recommendedName>
</protein>
<comment type="caution">
    <text evidence="1">The sequence shown here is derived from an EMBL/GenBank/DDBJ whole genome shotgun (WGS) entry which is preliminary data.</text>
</comment>
<reference evidence="2" key="1">
    <citation type="journal article" date="2019" name="Int. J. Syst. Evol. Microbiol.">
        <title>The Global Catalogue of Microorganisms (GCM) 10K type strain sequencing project: providing services to taxonomists for standard genome sequencing and annotation.</title>
        <authorList>
            <consortium name="The Broad Institute Genomics Platform"/>
            <consortium name="The Broad Institute Genome Sequencing Center for Infectious Disease"/>
            <person name="Wu L."/>
            <person name="Ma J."/>
        </authorList>
    </citation>
    <scope>NUCLEOTIDE SEQUENCE [LARGE SCALE GENOMIC DNA]</scope>
    <source>
        <strain evidence="2">CGMCC 1.15197</strain>
    </source>
</reference>
<organism evidence="1 2">
    <name type="scientific">Hymenobacter cavernae</name>
    <dbReference type="NCBI Taxonomy" id="2044852"/>
    <lineage>
        <taxon>Bacteria</taxon>
        <taxon>Pseudomonadati</taxon>
        <taxon>Bacteroidota</taxon>
        <taxon>Cytophagia</taxon>
        <taxon>Cytophagales</taxon>
        <taxon>Hymenobacteraceae</taxon>
        <taxon>Hymenobacter</taxon>
    </lineage>
</organism>
<evidence type="ECO:0000313" key="2">
    <source>
        <dbReference type="Proteomes" id="UP000632273"/>
    </source>
</evidence>
<dbReference type="EMBL" id="BMHT01000013">
    <property type="protein sequence ID" value="GGF27989.1"/>
    <property type="molecule type" value="Genomic_DNA"/>
</dbReference>
<dbReference type="Proteomes" id="UP000632273">
    <property type="component" value="Unassembled WGS sequence"/>
</dbReference>
<keyword evidence="2" id="KW-1185">Reference proteome</keyword>
<proteinExistence type="predicted"/>
<gene>
    <name evidence="1" type="ORF">GCM10011383_44650</name>
</gene>
<accession>A0ABQ1UWN8</accession>
<name>A0ABQ1UWN8_9BACT</name>
<evidence type="ECO:0008006" key="3">
    <source>
        <dbReference type="Google" id="ProtNLM"/>
    </source>
</evidence>